<organism evidence="2 3">
    <name type="scientific">Schaedlerella arabinosiphila</name>
    <dbReference type="NCBI Taxonomy" id="2044587"/>
    <lineage>
        <taxon>Bacteria</taxon>
        <taxon>Bacillati</taxon>
        <taxon>Bacillota</taxon>
        <taxon>Clostridia</taxon>
        <taxon>Lachnospirales</taxon>
        <taxon>Lachnospiraceae</taxon>
        <taxon>Schaedlerella</taxon>
    </lineage>
</organism>
<accession>A0A9X5C8K7</accession>
<dbReference type="RefSeq" id="WP_330585934.1">
    <property type="nucleotide sequence ID" value="NZ_VIRB01000101.1"/>
</dbReference>
<evidence type="ECO:0000313" key="2">
    <source>
        <dbReference type="EMBL" id="NDO70099.1"/>
    </source>
</evidence>
<name>A0A9X5C8K7_9FIRM</name>
<gene>
    <name evidence="2" type="ORF">FMM80_16150</name>
</gene>
<protein>
    <submittedName>
        <fullName evidence="2">Uncharacterized protein</fullName>
    </submittedName>
</protein>
<reference evidence="2 3" key="1">
    <citation type="submission" date="2019-07" db="EMBL/GenBank/DDBJ databases">
        <title>Draft genome sequences of 15 bacterial species constituting the stable defined intestinal microbiota of the GM15 gnotobiotic mouse model.</title>
        <authorList>
            <person name="Elie C."/>
            <person name="Mathieu A."/>
            <person name="Saliou A."/>
            <person name="Darnaud M."/>
            <person name="Leulier F."/>
            <person name="Tamellini A."/>
        </authorList>
    </citation>
    <scope>NUCLEOTIDE SEQUENCE [LARGE SCALE GENOMIC DNA]</scope>
    <source>
        <strain evidence="3">ASF 502</strain>
    </source>
</reference>
<dbReference type="AlphaFoldDB" id="A0A9X5C8K7"/>
<evidence type="ECO:0000256" key="1">
    <source>
        <dbReference type="SAM" id="Phobius"/>
    </source>
</evidence>
<feature type="transmembrane region" description="Helical" evidence="1">
    <location>
        <begin position="6"/>
        <end position="28"/>
    </location>
</feature>
<evidence type="ECO:0000313" key="3">
    <source>
        <dbReference type="Proteomes" id="UP000474104"/>
    </source>
</evidence>
<keyword evidence="1" id="KW-0812">Transmembrane</keyword>
<feature type="non-terminal residue" evidence="2">
    <location>
        <position position="98"/>
    </location>
</feature>
<keyword evidence="1" id="KW-1133">Transmembrane helix</keyword>
<sequence length="98" mass="11535">MKNIKFLISAIIIALGFIIIGELHHLYLDNFMNGITFTTLYLQSNISEKDMKEDILKSAEDNNIIFFVLQSDVKSTFKKEFYIYESKEKIQKYLNTEQ</sequence>
<dbReference type="EMBL" id="VIRB01000101">
    <property type="protein sequence ID" value="NDO70099.1"/>
    <property type="molecule type" value="Genomic_DNA"/>
</dbReference>
<keyword evidence="1" id="KW-0472">Membrane</keyword>
<comment type="caution">
    <text evidence="2">The sequence shown here is derived from an EMBL/GenBank/DDBJ whole genome shotgun (WGS) entry which is preliminary data.</text>
</comment>
<dbReference type="Proteomes" id="UP000474104">
    <property type="component" value="Unassembled WGS sequence"/>
</dbReference>
<proteinExistence type="predicted"/>